<dbReference type="EMBL" id="BAABIE010000001">
    <property type="protein sequence ID" value="GAA4738896.1"/>
    <property type="molecule type" value="Genomic_DNA"/>
</dbReference>
<dbReference type="InterPro" id="IPR012348">
    <property type="entry name" value="RNR-like"/>
</dbReference>
<gene>
    <name evidence="1" type="ORF">GCM10023217_03180</name>
</gene>
<dbReference type="Pfam" id="PF11583">
    <property type="entry name" value="AurF"/>
    <property type="match status" value="1"/>
</dbReference>
<accession>A0ABP8YVH5</accession>
<evidence type="ECO:0000313" key="2">
    <source>
        <dbReference type="Proteomes" id="UP001500822"/>
    </source>
</evidence>
<comment type="caution">
    <text evidence="1">The sequence shown here is derived from an EMBL/GenBank/DDBJ whole genome shotgun (WGS) entry which is preliminary data.</text>
</comment>
<name>A0ABP8YVH5_9ACTN</name>
<protein>
    <submittedName>
        <fullName evidence="1">Diiron oxygenase</fullName>
    </submittedName>
</protein>
<keyword evidence="2" id="KW-1185">Reference proteome</keyword>
<dbReference type="SUPFAM" id="SSF47240">
    <property type="entry name" value="Ferritin-like"/>
    <property type="match status" value="1"/>
</dbReference>
<dbReference type="InterPro" id="IPR025859">
    <property type="entry name" value="AurF/CmlI"/>
</dbReference>
<sequence length="327" mass="36950">MSQPECDKEWNTMTAAIERDPALGTGVGETAVSRPDQGPDEVAERLLASAARLSRNAMTEIDWSLPMEPDKYGCSPEWSSLYGTDYWDELTTEQRIALTRHEFASIMCIGIWFEMILQQMVITDQYLGEYHSPEFQFALIEVADECRHSLMFAKASEKMVGRSYHPHPKIGRLGKLFKLIAKDEVAYAGILVAEEVLDVFQRGCMRDDRVLPFIRTINEIHVLEESRHMKFAREEVRASMQGISAKRRHASALSVALGASLIVESLIQPQAYADAGLDVARARREAAGNAHFHSMIRSSCTHLMEFLDEVGLLTKPALRFYRKAHMI</sequence>
<evidence type="ECO:0000313" key="1">
    <source>
        <dbReference type="EMBL" id="GAA4738896.1"/>
    </source>
</evidence>
<dbReference type="InterPro" id="IPR009078">
    <property type="entry name" value="Ferritin-like_SF"/>
</dbReference>
<dbReference type="Gene3D" id="1.10.620.20">
    <property type="entry name" value="Ribonucleotide Reductase, subunit A"/>
    <property type="match status" value="1"/>
</dbReference>
<organism evidence="1 2">
    <name type="scientific">Gordonia alkaliphila</name>
    <dbReference type="NCBI Taxonomy" id="1053547"/>
    <lineage>
        <taxon>Bacteria</taxon>
        <taxon>Bacillati</taxon>
        <taxon>Actinomycetota</taxon>
        <taxon>Actinomycetes</taxon>
        <taxon>Mycobacteriales</taxon>
        <taxon>Gordoniaceae</taxon>
        <taxon>Gordonia</taxon>
    </lineage>
</organism>
<proteinExistence type="predicted"/>
<reference evidence="2" key="1">
    <citation type="journal article" date="2019" name="Int. J. Syst. Evol. Microbiol.">
        <title>The Global Catalogue of Microorganisms (GCM) 10K type strain sequencing project: providing services to taxonomists for standard genome sequencing and annotation.</title>
        <authorList>
            <consortium name="The Broad Institute Genomics Platform"/>
            <consortium name="The Broad Institute Genome Sequencing Center for Infectious Disease"/>
            <person name="Wu L."/>
            <person name="Ma J."/>
        </authorList>
    </citation>
    <scope>NUCLEOTIDE SEQUENCE [LARGE SCALE GENOMIC DNA]</scope>
    <source>
        <strain evidence="2">JCM 18077</strain>
    </source>
</reference>
<dbReference type="Proteomes" id="UP001500822">
    <property type="component" value="Unassembled WGS sequence"/>
</dbReference>